<proteinExistence type="predicted"/>
<evidence type="ECO:0000313" key="3">
    <source>
        <dbReference type="Proteomes" id="UP001352852"/>
    </source>
</evidence>
<keyword evidence="3" id="KW-1185">Reference proteome</keyword>
<protein>
    <submittedName>
        <fullName evidence="2">Uncharacterized protein</fullName>
    </submittedName>
</protein>
<reference evidence="2 3" key="1">
    <citation type="submission" date="2021-06" db="EMBL/GenBank/DDBJ databases">
        <authorList>
            <person name="Palmer J.M."/>
        </authorList>
    </citation>
    <scope>NUCLEOTIDE SEQUENCE [LARGE SCALE GENOMIC DNA]</scope>
    <source>
        <strain evidence="2 3">CL_MEX2019</strain>
        <tissue evidence="2">Muscle</tissue>
    </source>
</reference>
<dbReference type="EMBL" id="JAHUTJ010004232">
    <property type="protein sequence ID" value="MED6265847.1"/>
    <property type="molecule type" value="Genomic_DNA"/>
</dbReference>
<accession>A0ABU7CSD1</accession>
<sequence>MYLFVCRSKRLKSASIEEDADSPGAEYYHSPASPASNSRNWNDDLEGVGSQKRGQGEGETFSKGRRLRDSNPGQPHQGL</sequence>
<comment type="caution">
    <text evidence="2">The sequence shown here is derived from an EMBL/GenBank/DDBJ whole genome shotgun (WGS) entry which is preliminary data.</text>
</comment>
<evidence type="ECO:0000256" key="1">
    <source>
        <dbReference type="SAM" id="MobiDB-lite"/>
    </source>
</evidence>
<dbReference type="InterPro" id="IPR000647">
    <property type="entry name" value="CTF/NFI"/>
</dbReference>
<feature type="region of interest" description="Disordered" evidence="1">
    <location>
        <begin position="13"/>
        <end position="79"/>
    </location>
</feature>
<gene>
    <name evidence="2" type="ORF">CHARACLAT_029621</name>
</gene>
<evidence type="ECO:0000313" key="2">
    <source>
        <dbReference type="EMBL" id="MED6265847.1"/>
    </source>
</evidence>
<dbReference type="Proteomes" id="UP001352852">
    <property type="component" value="Unassembled WGS sequence"/>
</dbReference>
<organism evidence="2 3">
    <name type="scientific">Characodon lateralis</name>
    <dbReference type="NCBI Taxonomy" id="208331"/>
    <lineage>
        <taxon>Eukaryota</taxon>
        <taxon>Metazoa</taxon>
        <taxon>Chordata</taxon>
        <taxon>Craniata</taxon>
        <taxon>Vertebrata</taxon>
        <taxon>Euteleostomi</taxon>
        <taxon>Actinopterygii</taxon>
        <taxon>Neopterygii</taxon>
        <taxon>Teleostei</taxon>
        <taxon>Neoteleostei</taxon>
        <taxon>Acanthomorphata</taxon>
        <taxon>Ovalentaria</taxon>
        <taxon>Atherinomorphae</taxon>
        <taxon>Cyprinodontiformes</taxon>
        <taxon>Goodeidae</taxon>
        <taxon>Characodon</taxon>
    </lineage>
</organism>
<dbReference type="Pfam" id="PF00859">
    <property type="entry name" value="CTF_NFI"/>
    <property type="match status" value="1"/>
</dbReference>
<name>A0ABU7CSD1_9TELE</name>